<evidence type="ECO:0000313" key="3">
    <source>
        <dbReference type="Proteomes" id="UP001500840"/>
    </source>
</evidence>
<sequence length="151" mass="16519">MSTDYQADGKSRVGNHQGDTRTLSDLIKELRDESVALVREEVALAKTEMGEKVNKVGRNSAMLLAGAAVAHLGLIFILLAASAGLERFYDSLGMWFHGDWIAPLVVGLIVGIIGTVMLLKARKTLSETTPVPERTIESLKEDKQWLQAKTK</sequence>
<dbReference type="Pfam" id="PF07332">
    <property type="entry name" value="Phage_holin_3_6"/>
    <property type="match status" value="1"/>
</dbReference>
<keyword evidence="1" id="KW-0812">Transmembrane</keyword>
<protein>
    <submittedName>
        <fullName evidence="2">Phage holin family protein</fullName>
    </submittedName>
</protein>
<dbReference type="Proteomes" id="UP001500840">
    <property type="component" value="Unassembled WGS sequence"/>
</dbReference>
<evidence type="ECO:0000256" key="1">
    <source>
        <dbReference type="SAM" id="Phobius"/>
    </source>
</evidence>
<name>A0ABP8MT69_9BACT</name>
<reference evidence="3" key="1">
    <citation type="journal article" date="2019" name="Int. J. Syst. Evol. Microbiol.">
        <title>The Global Catalogue of Microorganisms (GCM) 10K type strain sequencing project: providing services to taxonomists for standard genome sequencing and annotation.</title>
        <authorList>
            <consortium name="The Broad Institute Genomics Platform"/>
            <consortium name="The Broad Institute Genome Sequencing Center for Infectious Disease"/>
            <person name="Wu L."/>
            <person name="Ma J."/>
        </authorList>
    </citation>
    <scope>NUCLEOTIDE SEQUENCE [LARGE SCALE GENOMIC DNA]</scope>
    <source>
        <strain evidence="3">JCM 17759</strain>
    </source>
</reference>
<accession>A0ABP8MT69</accession>
<feature type="transmembrane region" description="Helical" evidence="1">
    <location>
        <begin position="100"/>
        <end position="119"/>
    </location>
</feature>
<keyword evidence="1" id="KW-0472">Membrane</keyword>
<feature type="transmembrane region" description="Helical" evidence="1">
    <location>
        <begin position="61"/>
        <end position="80"/>
    </location>
</feature>
<organism evidence="2 3">
    <name type="scientific">Novipirellula rosea</name>
    <dbReference type="NCBI Taxonomy" id="1031540"/>
    <lineage>
        <taxon>Bacteria</taxon>
        <taxon>Pseudomonadati</taxon>
        <taxon>Planctomycetota</taxon>
        <taxon>Planctomycetia</taxon>
        <taxon>Pirellulales</taxon>
        <taxon>Pirellulaceae</taxon>
        <taxon>Novipirellula</taxon>
    </lineage>
</organism>
<keyword evidence="3" id="KW-1185">Reference proteome</keyword>
<keyword evidence="1" id="KW-1133">Transmembrane helix</keyword>
<dbReference type="EMBL" id="BAABGA010000035">
    <property type="protein sequence ID" value="GAA4454204.1"/>
    <property type="molecule type" value="Genomic_DNA"/>
</dbReference>
<dbReference type="RefSeq" id="WP_345322657.1">
    <property type="nucleotide sequence ID" value="NZ_BAABGA010000035.1"/>
</dbReference>
<evidence type="ECO:0000313" key="2">
    <source>
        <dbReference type="EMBL" id="GAA4454204.1"/>
    </source>
</evidence>
<dbReference type="InterPro" id="IPR009937">
    <property type="entry name" value="Phage_holin_3_6"/>
</dbReference>
<gene>
    <name evidence="2" type="ORF">GCM10023156_26250</name>
</gene>
<proteinExistence type="predicted"/>
<comment type="caution">
    <text evidence="2">The sequence shown here is derived from an EMBL/GenBank/DDBJ whole genome shotgun (WGS) entry which is preliminary data.</text>
</comment>